<evidence type="ECO:0000256" key="1">
    <source>
        <dbReference type="ARBA" id="ARBA00004193"/>
    </source>
</evidence>
<dbReference type="Proteomes" id="UP001632038">
    <property type="component" value="Unassembled WGS sequence"/>
</dbReference>
<name>A0ABD3CWY6_9LAMI</name>
<dbReference type="AlphaFoldDB" id="A0ABD3CWY6"/>
<dbReference type="GO" id="GO:0005886">
    <property type="term" value="C:plasma membrane"/>
    <property type="evidence" value="ECO:0007669"/>
    <property type="project" value="UniProtKB-SubCell"/>
</dbReference>
<proteinExistence type="predicted"/>
<keyword evidence="2" id="KW-0808">Transferase</keyword>
<dbReference type="InterPro" id="IPR000719">
    <property type="entry name" value="Prot_kinase_dom"/>
</dbReference>
<protein>
    <recommendedName>
        <fullName evidence="5">Protein kinase domain-containing protein</fullName>
    </recommendedName>
</protein>
<dbReference type="InterPro" id="IPR011009">
    <property type="entry name" value="Kinase-like_dom_sf"/>
</dbReference>
<feature type="domain" description="Protein kinase" evidence="5">
    <location>
        <begin position="1"/>
        <end position="116"/>
    </location>
</feature>
<evidence type="ECO:0000256" key="4">
    <source>
        <dbReference type="ARBA" id="ARBA00023288"/>
    </source>
</evidence>
<sequence>MRFTYFCTLLQSLVYMSTFGFIRLLMCDAAGKAVEAALDWGTRMRIWAGVAKGLSYLINEATPRVIYRDLRPANVLLDIGYHNKINDFRGVLSVPSPGQSTVSTNVTHGHSSLLGS</sequence>
<evidence type="ECO:0000313" key="6">
    <source>
        <dbReference type="EMBL" id="KAL3634520.1"/>
    </source>
</evidence>
<dbReference type="PANTHER" id="PTHR47985:SF4">
    <property type="entry name" value="SERINE_THREONINE-PROTEIN KINASE PBL27"/>
    <property type="match status" value="1"/>
</dbReference>
<keyword evidence="2" id="KW-0723">Serine/threonine-protein kinase</keyword>
<comment type="subcellular location">
    <subcellularLocation>
        <location evidence="1">Cell membrane</location>
        <topology evidence="1">Lipid-anchor</topology>
    </subcellularLocation>
</comment>
<keyword evidence="4" id="KW-0449">Lipoprotein</keyword>
<evidence type="ECO:0000259" key="5">
    <source>
        <dbReference type="PROSITE" id="PS50011"/>
    </source>
</evidence>
<organism evidence="6 7">
    <name type="scientific">Castilleja foliolosa</name>
    <dbReference type="NCBI Taxonomy" id="1961234"/>
    <lineage>
        <taxon>Eukaryota</taxon>
        <taxon>Viridiplantae</taxon>
        <taxon>Streptophyta</taxon>
        <taxon>Embryophyta</taxon>
        <taxon>Tracheophyta</taxon>
        <taxon>Spermatophyta</taxon>
        <taxon>Magnoliopsida</taxon>
        <taxon>eudicotyledons</taxon>
        <taxon>Gunneridae</taxon>
        <taxon>Pentapetalae</taxon>
        <taxon>asterids</taxon>
        <taxon>lamiids</taxon>
        <taxon>Lamiales</taxon>
        <taxon>Orobanchaceae</taxon>
        <taxon>Pedicularideae</taxon>
        <taxon>Castillejinae</taxon>
        <taxon>Castilleja</taxon>
    </lineage>
</organism>
<dbReference type="PANTHER" id="PTHR47985">
    <property type="entry name" value="OS07G0668900 PROTEIN"/>
    <property type="match status" value="1"/>
</dbReference>
<dbReference type="GO" id="GO:0004674">
    <property type="term" value="F:protein serine/threonine kinase activity"/>
    <property type="evidence" value="ECO:0007669"/>
    <property type="project" value="UniProtKB-KW"/>
</dbReference>
<dbReference type="SUPFAM" id="SSF56112">
    <property type="entry name" value="Protein kinase-like (PK-like)"/>
    <property type="match status" value="1"/>
</dbReference>
<evidence type="ECO:0000256" key="3">
    <source>
        <dbReference type="ARBA" id="ARBA00023136"/>
    </source>
</evidence>
<dbReference type="PROSITE" id="PS00109">
    <property type="entry name" value="PROTEIN_KINASE_TYR"/>
    <property type="match status" value="1"/>
</dbReference>
<dbReference type="Gene3D" id="1.10.510.10">
    <property type="entry name" value="Transferase(Phosphotransferase) domain 1"/>
    <property type="match status" value="1"/>
</dbReference>
<keyword evidence="3" id="KW-0472">Membrane</keyword>
<keyword evidence="7" id="KW-1185">Reference proteome</keyword>
<dbReference type="InterPro" id="IPR008266">
    <property type="entry name" value="Tyr_kinase_AS"/>
</dbReference>
<reference evidence="7" key="1">
    <citation type="journal article" date="2024" name="IScience">
        <title>Strigolactones Initiate the Formation of Haustorium-like Structures in Castilleja.</title>
        <authorList>
            <person name="Buerger M."/>
            <person name="Peterson D."/>
            <person name="Chory J."/>
        </authorList>
    </citation>
    <scope>NUCLEOTIDE SEQUENCE [LARGE SCALE GENOMIC DNA]</scope>
</reference>
<keyword evidence="2" id="KW-0418">Kinase</keyword>
<comment type="caution">
    <text evidence="6">The sequence shown here is derived from an EMBL/GenBank/DDBJ whole genome shotgun (WGS) entry which is preliminary data.</text>
</comment>
<evidence type="ECO:0000313" key="7">
    <source>
        <dbReference type="Proteomes" id="UP001632038"/>
    </source>
</evidence>
<accession>A0ABD3CWY6</accession>
<evidence type="ECO:0000256" key="2">
    <source>
        <dbReference type="ARBA" id="ARBA00022527"/>
    </source>
</evidence>
<dbReference type="PROSITE" id="PS50011">
    <property type="entry name" value="PROTEIN_KINASE_DOM"/>
    <property type="match status" value="1"/>
</dbReference>
<gene>
    <name evidence="6" type="ORF">CASFOL_021574</name>
</gene>
<dbReference type="EMBL" id="JAVIJP010000028">
    <property type="protein sequence ID" value="KAL3634520.1"/>
    <property type="molecule type" value="Genomic_DNA"/>
</dbReference>